<protein>
    <submittedName>
        <fullName evidence="1">Uncharacterized protein</fullName>
    </submittedName>
</protein>
<proteinExistence type="predicted"/>
<dbReference type="RefSeq" id="WP_187027255.1">
    <property type="nucleotide sequence ID" value="NZ_JACRUP010000024.1"/>
</dbReference>
<accession>A0A9X0UKI7</accession>
<dbReference type="Proteomes" id="UP000615796">
    <property type="component" value="Unassembled WGS sequence"/>
</dbReference>
<keyword evidence="2" id="KW-1185">Reference proteome</keyword>
<gene>
    <name evidence="1" type="ORF">H8Q88_19600</name>
</gene>
<sequence>MNLYILTEEVTRDVVAKEVYWDNWGTITDYSLSGAYIKKPELLKPGHQMEQYKLSIDAECTVYALVLRYSEIDSFGSNSGKGELIWTYTSKSIAEKAMLAFQEQVSAHKQKRPIKVKIPIELDNKEVILKELQNPASNGGDHFDRIDVIEVPIIQ</sequence>
<evidence type="ECO:0000313" key="2">
    <source>
        <dbReference type="Proteomes" id="UP000615796"/>
    </source>
</evidence>
<name>A0A9X0UKI7_VIBME</name>
<comment type="caution">
    <text evidence="1">The sequence shown here is derived from an EMBL/GenBank/DDBJ whole genome shotgun (WGS) entry which is preliminary data.</text>
</comment>
<dbReference type="AlphaFoldDB" id="A0A9X0UKI7"/>
<dbReference type="EMBL" id="JACRUP010000024">
    <property type="protein sequence ID" value="MBC5853084.1"/>
    <property type="molecule type" value="Genomic_DNA"/>
</dbReference>
<organism evidence="1 2">
    <name type="scientific">Vibrio metschnikovii</name>
    <dbReference type="NCBI Taxonomy" id="28172"/>
    <lineage>
        <taxon>Bacteria</taxon>
        <taxon>Pseudomonadati</taxon>
        <taxon>Pseudomonadota</taxon>
        <taxon>Gammaproteobacteria</taxon>
        <taxon>Vibrionales</taxon>
        <taxon>Vibrionaceae</taxon>
        <taxon>Vibrio</taxon>
    </lineage>
</organism>
<reference evidence="1" key="1">
    <citation type="submission" date="2020-08" db="EMBL/GenBank/DDBJ databases">
        <title>Genome Sequencing and Pan-Genome Analysis of Migratory bird Vibrio Strains, Inner Mongolia.</title>
        <authorList>
            <person name="Zheng L."/>
        </authorList>
    </citation>
    <scope>NUCLEOTIDE SEQUENCE</scope>
    <source>
        <strain evidence="1">M13F</strain>
    </source>
</reference>
<evidence type="ECO:0000313" key="1">
    <source>
        <dbReference type="EMBL" id="MBC5853084.1"/>
    </source>
</evidence>